<evidence type="ECO:0000313" key="1">
    <source>
        <dbReference type="EMBL" id="KAI0046205.1"/>
    </source>
</evidence>
<gene>
    <name evidence="1" type="ORF">FA95DRAFT_1494305</name>
</gene>
<name>A0ACB8RQ90_9AGAM</name>
<accession>A0ACB8RQ90</accession>
<reference evidence="1" key="2">
    <citation type="journal article" date="2022" name="New Phytol.">
        <title>Evolutionary transition to the ectomycorrhizal habit in the genomes of a hyperdiverse lineage of mushroom-forming fungi.</title>
        <authorList>
            <person name="Looney B."/>
            <person name="Miyauchi S."/>
            <person name="Morin E."/>
            <person name="Drula E."/>
            <person name="Courty P.E."/>
            <person name="Kohler A."/>
            <person name="Kuo A."/>
            <person name="LaButti K."/>
            <person name="Pangilinan J."/>
            <person name="Lipzen A."/>
            <person name="Riley R."/>
            <person name="Andreopoulos W."/>
            <person name="He G."/>
            <person name="Johnson J."/>
            <person name="Nolan M."/>
            <person name="Tritt A."/>
            <person name="Barry K.W."/>
            <person name="Grigoriev I.V."/>
            <person name="Nagy L.G."/>
            <person name="Hibbett D."/>
            <person name="Henrissat B."/>
            <person name="Matheny P.B."/>
            <person name="Labbe J."/>
            <person name="Martin F.M."/>
        </authorList>
    </citation>
    <scope>NUCLEOTIDE SEQUENCE</scope>
    <source>
        <strain evidence="1">FP105234-sp</strain>
    </source>
</reference>
<reference evidence="1" key="1">
    <citation type="submission" date="2021-02" db="EMBL/GenBank/DDBJ databases">
        <authorList>
            <consortium name="DOE Joint Genome Institute"/>
            <person name="Ahrendt S."/>
            <person name="Looney B.P."/>
            <person name="Miyauchi S."/>
            <person name="Morin E."/>
            <person name="Drula E."/>
            <person name="Courty P.E."/>
            <person name="Chicoki N."/>
            <person name="Fauchery L."/>
            <person name="Kohler A."/>
            <person name="Kuo A."/>
            <person name="Labutti K."/>
            <person name="Pangilinan J."/>
            <person name="Lipzen A."/>
            <person name="Riley R."/>
            <person name="Andreopoulos W."/>
            <person name="He G."/>
            <person name="Johnson J."/>
            <person name="Barry K.W."/>
            <person name="Grigoriev I.V."/>
            <person name="Nagy L."/>
            <person name="Hibbett D."/>
            <person name="Henrissat B."/>
            <person name="Matheny P.B."/>
            <person name="Labbe J."/>
            <person name="Martin F."/>
        </authorList>
    </citation>
    <scope>NUCLEOTIDE SEQUENCE</scope>
    <source>
        <strain evidence="1">FP105234-sp</strain>
    </source>
</reference>
<sequence>MALQLPQDLQFDFDPKLLLEVKFPQPSGAPVYIKAGQNYPVNQKIPSFGVLFRPLEILRFGPGPYVVIAVDYDAPVGVREVRHFIGGGFWFGGIDADGVLPLVNTTRAVSEWVAPQPPAGEPAHRYTFLLYKESPGFRTQTIITPDTPGLPIGFNLSTFAAATGLGYPLGGTFAFVATPAS</sequence>
<protein>
    <submittedName>
        <fullName evidence="1">Uncharacterized protein</fullName>
    </submittedName>
</protein>
<proteinExistence type="predicted"/>
<organism evidence="1 2">
    <name type="scientific">Auriscalpium vulgare</name>
    <dbReference type="NCBI Taxonomy" id="40419"/>
    <lineage>
        <taxon>Eukaryota</taxon>
        <taxon>Fungi</taxon>
        <taxon>Dikarya</taxon>
        <taxon>Basidiomycota</taxon>
        <taxon>Agaricomycotina</taxon>
        <taxon>Agaricomycetes</taxon>
        <taxon>Russulales</taxon>
        <taxon>Auriscalpiaceae</taxon>
        <taxon>Auriscalpium</taxon>
    </lineage>
</organism>
<dbReference type="EMBL" id="MU275931">
    <property type="protein sequence ID" value="KAI0046205.1"/>
    <property type="molecule type" value="Genomic_DNA"/>
</dbReference>
<evidence type="ECO:0000313" key="2">
    <source>
        <dbReference type="Proteomes" id="UP000814033"/>
    </source>
</evidence>
<keyword evidence="2" id="KW-1185">Reference proteome</keyword>
<comment type="caution">
    <text evidence="1">The sequence shown here is derived from an EMBL/GenBank/DDBJ whole genome shotgun (WGS) entry which is preliminary data.</text>
</comment>
<dbReference type="Proteomes" id="UP000814033">
    <property type="component" value="Unassembled WGS sequence"/>
</dbReference>